<feature type="region of interest" description="Disordered" evidence="1">
    <location>
        <begin position="450"/>
        <end position="502"/>
    </location>
</feature>
<dbReference type="GO" id="GO:0016342">
    <property type="term" value="C:catenin complex"/>
    <property type="evidence" value="ECO:0007669"/>
    <property type="project" value="TreeGrafter"/>
</dbReference>
<feature type="compositionally biased region" description="Acidic residues" evidence="1">
    <location>
        <begin position="831"/>
        <end position="844"/>
    </location>
</feature>
<feature type="region of interest" description="Disordered" evidence="1">
    <location>
        <begin position="595"/>
        <end position="631"/>
    </location>
</feature>
<dbReference type="AlphaFoldDB" id="A0A232EYJ9"/>
<dbReference type="PANTHER" id="PTHR12607:SF12">
    <property type="entry name" value="APC-LIKE, ISOFORM A-RELATED"/>
    <property type="match status" value="1"/>
</dbReference>
<dbReference type="GO" id="GO:0030877">
    <property type="term" value="C:beta-catenin destruction complex"/>
    <property type="evidence" value="ECO:0007669"/>
    <property type="project" value="TreeGrafter"/>
</dbReference>
<dbReference type="Pfam" id="PF05923">
    <property type="entry name" value="APC_r"/>
    <property type="match status" value="2"/>
</dbReference>
<keyword evidence="3" id="KW-1185">Reference proteome</keyword>
<dbReference type="GO" id="GO:0008017">
    <property type="term" value="F:microtubule binding"/>
    <property type="evidence" value="ECO:0007669"/>
    <property type="project" value="TreeGrafter"/>
</dbReference>
<evidence type="ECO:0000313" key="2">
    <source>
        <dbReference type="EMBL" id="OXU23370.1"/>
    </source>
</evidence>
<dbReference type="GO" id="GO:0008013">
    <property type="term" value="F:beta-catenin binding"/>
    <property type="evidence" value="ECO:0007669"/>
    <property type="project" value="InterPro"/>
</dbReference>
<feature type="region of interest" description="Disordered" evidence="1">
    <location>
        <begin position="232"/>
        <end position="257"/>
    </location>
</feature>
<feature type="region of interest" description="Disordered" evidence="1">
    <location>
        <begin position="831"/>
        <end position="878"/>
    </location>
</feature>
<reference evidence="2 3" key="1">
    <citation type="journal article" date="2017" name="Curr. Biol.">
        <title>The Evolution of Venom by Co-option of Single-Copy Genes.</title>
        <authorList>
            <person name="Martinson E.O."/>
            <person name="Mrinalini"/>
            <person name="Kelkar Y.D."/>
            <person name="Chang C.H."/>
            <person name="Werren J.H."/>
        </authorList>
    </citation>
    <scope>NUCLEOTIDE SEQUENCE [LARGE SCALE GENOMIC DNA]</scope>
    <source>
        <strain evidence="2 3">Alberta</strain>
        <tissue evidence="2">Whole body</tissue>
    </source>
</reference>
<dbReference type="GO" id="GO:0007399">
    <property type="term" value="P:nervous system development"/>
    <property type="evidence" value="ECO:0007669"/>
    <property type="project" value="TreeGrafter"/>
</dbReference>
<feature type="compositionally biased region" description="Polar residues" evidence="1">
    <location>
        <begin position="450"/>
        <end position="463"/>
    </location>
</feature>
<feature type="region of interest" description="Disordered" evidence="1">
    <location>
        <begin position="784"/>
        <end position="807"/>
    </location>
</feature>
<evidence type="ECO:0000313" key="3">
    <source>
        <dbReference type="Proteomes" id="UP000215335"/>
    </source>
</evidence>
<dbReference type="PANTHER" id="PTHR12607">
    <property type="entry name" value="ADENOMATOUS POLYPOSIS COLI PROTEIN FAMILY"/>
    <property type="match status" value="1"/>
</dbReference>
<dbReference type="Proteomes" id="UP000215335">
    <property type="component" value="Unassembled WGS sequence"/>
</dbReference>
<dbReference type="STRING" id="543379.A0A232EYJ9"/>
<dbReference type="GO" id="GO:0005881">
    <property type="term" value="C:cytoplasmic microtubule"/>
    <property type="evidence" value="ECO:0007669"/>
    <property type="project" value="TreeGrafter"/>
</dbReference>
<proteinExistence type="predicted"/>
<feature type="compositionally biased region" description="Polar residues" evidence="1">
    <location>
        <begin position="602"/>
        <end position="631"/>
    </location>
</feature>
<organism evidence="2 3">
    <name type="scientific">Trichomalopsis sarcophagae</name>
    <dbReference type="NCBI Taxonomy" id="543379"/>
    <lineage>
        <taxon>Eukaryota</taxon>
        <taxon>Metazoa</taxon>
        <taxon>Ecdysozoa</taxon>
        <taxon>Arthropoda</taxon>
        <taxon>Hexapoda</taxon>
        <taxon>Insecta</taxon>
        <taxon>Pterygota</taxon>
        <taxon>Neoptera</taxon>
        <taxon>Endopterygota</taxon>
        <taxon>Hymenoptera</taxon>
        <taxon>Apocrita</taxon>
        <taxon>Proctotrupomorpha</taxon>
        <taxon>Chalcidoidea</taxon>
        <taxon>Pteromalidae</taxon>
        <taxon>Pteromalinae</taxon>
        <taxon>Trichomalopsis</taxon>
    </lineage>
</organism>
<accession>A0A232EYJ9</accession>
<dbReference type="GO" id="GO:0007389">
    <property type="term" value="P:pattern specification process"/>
    <property type="evidence" value="ECO:0007669"/>
    <property type="project" value="TreeGrafter"/>
</dbReference>
<gene>
    <name evidence="2" type="ORF">TSAR_012477</name>
</gene>
<dbReference type="InterPro" id="IPR026818">
    <property type="entry name" value="Apc_fam"/>
</dbReference>
<dbReference type="OrthoDB" id="5918429at2759"/>
<feature type="compositionally biased region" description="Basic and acidic residues" evidence="1">
    <location>
        <begin position="63"/>
        <end position="82"/>
    </location>
</feature>
<feature type="compositionally biased region" description="Basic and acidic residues" evidence="1">
    <location>
        <begin position="232"/>
        <end position="246"/>
    </location>
</feature>
<feature type="region of interest" description="Disordered" evidence="1">
    <location>
        <begin position="683"/>
        <end position="709"/>
    </location>
</feature>
<sequence>MDTCQQSKWSKKYFLSTNKSQQMILYFKCYIFWNQEQGLNENNQEYIHKNMDKEVSNNVESYSNKEDQESTSKDYGGDERSSIELASSSNDSNCWYPRERVGEKIDSRQRWSFGSDISVEAVENIQNRLCCSPVDEFDSTISSENEDLIVNNTDETDESYKSYIQVSPVASPIFNEAALSSDNKKQNKNHDVDTADDELIDYSKRYTTDTSMSIQRQQQQRNIVVNRVTRHVPEKKSVNNRSKVDPFGDYAETDLDQPTDYSLRYAEEDTDEEETEDPRFYCTSEQEDTVKSYYTEGTPYQTPCNFSNATSMSDLLSLDDCNKEEATYRRQFLRGQRQETTDKSEKGITIKDCRARPRRKFVSEDSRIPILQKTPETCDKRVNDRKLEKLGTPPQSPAEPCDKDKENKAATFNAEENNYAQETPLMFSRCSSLDSLSDFEQHSIHDDRSSVISDFSHRTSGVVSPSELPDSPTQTVPPSPRRIKQHNTQNHPPQRMPLITRPPLRKPPDQHRHNDNKIHLMSSGVLRESNNLEPVNSFFQDGLVSFKEESMPVKARSTTGSMLSALTIDDELEDMRDNREIINRIAAIRVRTSAAGMHQAPMQKQSHNNSFEESEVNNKPSRQPQGNNASNRNIAYINHCLLVASSKEEVIYANEEEENDYMPAYVNKEPQQKNRYRESLKGPWYDDSLKTDNRNHSNRQLSRSPVMKRNCDVSSNQRLDVDEIIALDTMRIYCTEDTPTYVSPYGSQSNLSALSVLSISDDEEFYGANFNYEDEQPRTFYRAERSSSPAYDYNSVASSDDYSEEDDRRIDVSPFDSQMNLNSFSLLCIEEESEEEDEEEEASNETDKSAKDDSGADDEEAKAYKRLSYENSDYSEEDQQVLEEFVKLGMSKVTRRKDDSDVDKQ</sequence>
<evidence type="ECO:0000256" key="1">
    <source>
        <dbReference type="SAM" id="MobiDB-lite"/>
    </source>
</evidence>
<name>A0A232EYJ9_9HYME</name>
<protein>
    <submittedName>
        <fullName evidence="2">Uncharacterized protein</fullName>
    </submittedName>
</protein>
<dbReference type="GO" id="GO:0007026">
    <property type="term" value="P:negative regulation of microtubule depolymerization"/>
    <property type="evidence" value="ECO:0007669"/>
    <property type="project" value="TreeGrafter"/>
</dbReference>
<feature type="region of interest" description="Disordered" evidence="1">
    <location>
        <begin position="58"/>
        <end position="89"/>
    </location>
</feature>
<dbReference type="GO" id="GO:0016477">
    <property type="term" value="P:cell migration"/>
    <property type="evidence" value="ECO:0007669"/>
    <property type="project" value="TreeGrafter"/>
</dbReference>
<dbReference type="GO" id="GO:0001708">
    <property type="term" value="P:cell fate specification"/>
    <property type="evidence" value="ECO:0007669"/>
    <property type="project" value="TreeGrafter"/>
</dbReference>
<feature type="region of interest" description="Disordered" evidence="1">
    <location>
        <begin position="372"/>
        <end position="404"/>
    </location>
</feature>
<dbReference type="EMBL" id="NNAY01001634">
    <property type="protein sequence ID" value="OXU23370.1"/>
    <property type="molecule type" value="Genomic_DNA"/>
</dbReference>
<dbReference type="GO" id="GO:0090090">
    <property type="term" value="P:negative regulation of canonical Wnt signaling pathway"/>
    <property type="evidence" value="ECO:0007669"/>
    <property type="project" value="TreeGrafter"/>
</dbReference>
<comment type="caution">
    <text evidence="2">The sequence shown here is derived from an EMBL/GenBank/DDBJ whole genome shotgun (WGS) entry which is preliminary data.</text>
</comment>
<dbReference type="InterPro" id="IPR009223">
    <property type="entry name" value="APC_rpt"/>
</dbReference>
<feature type="compositionally biased region" description="Basic and acidic residues" evidence="1">
    <location>
        <begin position="376"/>
        <end position="389"/>
    </location>
</feature>
<dbReference type="Pfam" id="PF05972">
    <property type="entry name" value="APC_15aa"/>
    <property type="match status" value="1"/>
</dbReference>
<feature type="compositionally biased region" description="Basic and acidic residues" evidence="1">
    <location>
        <begin position="845"/>
        <end position="854"/>
    </location>
</feature>
<dbReference type="GO" id="GO:0016055">
    <property type="term" value="P:Wnt signaling pathway"/>
    <property type="evidence" value="ECO:0007669"/>
    <property type="project" value="InterPro"/>
</dbReference>
<dbReference type="InterPro" id="IPR009240">
    <property type="entry name" value="APC_15aa_rpt"/>
</dbReference>